<dbReference type="Pfam" id="PF06881">
    <property type="entry name" value="Elongin_A"/>
    <property type="match status" value="1"/>
</dbReference>
<protein>
    <recommendedName>
        <fullName evidence="5">Elongin-A</fullName>
    </recommendedName>
</protein>
<feature type="compositionally biased region" description="Polar residues" evidence="2">
    <location>
        <begin position="268"/>
        <end position="284"/>
    </location>
</feature>
<evidence type="ECO:0000313" key="3">
    <source>
        <dbReference type="EMBL" id="KAL0946757.1"/>
    </source>
</evidence>
<sequence>MQSECSSMSSRRIPTLVQLCQRVAVNHIENITDVGGLSYEIARPILVSCNADALSQIEDSSPDLMSSTSELWEVICRREFALATAQLEKGEDSSLLNLSWKERYFAIREREHDRLEALTSKMKRRRQEEEDKKKEREVKITTRLPPGRKPFWGQNYQPKSLLQKTISDAQKIQKSMYNRALPPMVAGKTHRVLPPASSSALLPVPSSESTSRVTVNTVRRVSTTASNSPLVRRPSVLPASHQRPTAVPSKVPPPRNPAPAPPSSNASDMPSQKSPSKRNPTNSLFMPKHRAYSQLSQRSK</sequence>
<feature type="coiled-coil region" evidence="1">
    <location>
        <begin position="108"/>
        <end position="135"/>
    </location>
</feature>
<keyword evidence="1" id="KW-0175">Coiled coil</keyword>
<organism evidence="3 4">
    <name type="scientific">Hohenbuehelia grisea</name>
    <dbReference type="NCBI Taxonomy" id="104357"/>
    <lineage>
        <taxon>Eukaryota</taxon>
        <taxon>Fungi</taxon>
        <taxon>Dikarya</taxon>
        <taxon>Basidiomycota</taxon>
        <taxon>Agaricomycotina</taxon>
        <taxon>Agaricomycetes</taxon>
        <taxon>Agaricomycetidae</taxon>
        <taxon>Agaricales</taxon>
        <taxon>Pleurotineae</taxon>
        <taxon>Pleurotaceae</taxon>
        <taxon>Hohenbuehelia</taxon>
    </lineage>
</organism>
<evidence type="ECO:0000313" key="4">
    <source>
        <dbReference type="Proteomes" id="UP001556367"/>
    </source>
</evidence>
<name>A0ABR3ITX3_9AGAR</name>
<gene>
    <name evidence="3" type="ORF">HGRIS_012934</name>
</gene>
<evidence type="ECO:0008006" key="5">
    <source>
        <dbReference type="Google" id="ProtNLM"/>
    </source>
</evidence>
<reference evidence="4" key="1">
    <citation type="submission" date="2024-06" db="EMBL/GenBank/DDBJ databases">
        <title>Multi-omics analyses provide insights into the biosynthesis of the anticancer antibiotic pleurotin in Hohenbuehelia grisea.</title>
        <authorList>
            <person name="Weaver J.A."/>
            <person name="Alberti F."/>
        </authorList>
    </citation>
    <scope>NUCLEOTIDE SEQUENCE [LARGE SCALE GENOMIC DNA]</scope>
    <source>
        <strain evidence="4">T-177</strain>
    </source>
</reference>
<dbReference type="PANTHER" id="PTHR15141:SF76">
    <property type="entry name" value="TRANSCRIPTION ELONGATION FACTOR B POLYPEPTIDE 3"/>
    <property type="match status" value="1"/>
</dbReference>
<evidence type="ECO:0000256" key="2">
    <source>
        <dbReference type="SAM" id="MobiDB-lite"/>
    </source>
</evidence>
<comment type="caution">
    <text evidence="3">The sequence shown here is derived from an EMBL/GenBank/DDBJ whole genome shotgun (WGS) entry which is preliminary data.</text>
</comment>
<evidence type="ECO:0000256" key="1">
    <source>
        <dbReference type="SAM" id="Coils"/>
    </source>
</evidence>
<dbReference type="Proteomes" id="UP001556367">
    <property type="component" value="Unassembled WGS sequence"/>
</dbReference>
<feature type="compositionally biased region" description="Pro residues" evidence="2">
    <location>
        <begin position="250"/>
        <end position="262"/>
    </location>
</feature>
<feature type="compositionally biased region" description="Low complexity" evidence="2">
    <location>
        <begin position="197"/>
        <end position="224"/>
    </location>
</feature>
<dbReference type="EMBL" id="JASNQZ010000015">
    <property type="protein sequence ID" value="KAL0946757.1"/>
    <property type="molecule type" value="Genomic_DNA"/>
</dbReference>
<dbReference type="Gene3D" id="6.10.250.3180">
    <property type="match status" value="1"/>
</dbReference>
<dbReference type="InterPro" id="IPR010684">
    <property type="entry name" value="RNA_pol_II_trans_fac_SIII_A"/>
</dbReference>
<feature type="region of interest" description="Disordered" evidence="2">
    <location>
        <begin position="197"/>
        <end position="300"/>
    </location>
</feature>
<proteinExistence type="predicted"/>
<keyword evidence="4" id="KW-1185">Reference proteome</keyword>
<dbReference type="InterPro" id="IPR051870">
    <property type="entry name" value="Elongin-A_domain"/>
</dbReference>
<dbReference type="PANTHER" id="PTHR15141">
    <property type="entry name" value="TRANSCRIPTION ELONGATION FACTOR B POLYPEPTIDE 3"/>
    <property type="match status" value="1"/>
</dbReference>
<accession>A0ABR3ITX3</accession>